<reference evidence="2" key="2">
    <citation type="journal article" date="2007" name="Science">
        <title>Draft genome sequence of the sexually transmitted pathogen Trichomonas vaginalis.</title>
        <authorList>
            <person name="Carlton J.M."/>
            <person name="Hirt R.P."/>
            <person name="Silva J.C."/>
            <person name="Delcher A.L."/>
            <person name="Schatz M."/>
            <person name="Zhao Q."/>
            <person name="Wortman J.R."/>
            <person name="Bidwell S.L."/>
            <person name="Alsmark U.C.M."/>
            <person name="Besteiro S."/>
            <person name="Sicheritz-Ponten T."/>
            <person name="Noel C.J."/>
            <person name="Dacks J.B."/>
            <person name="Foster P.G."/>
            <person name="Simillion C."/>
            <person name="Van de Peer Y."/>
            <person name="Miranda-Saavedra D."/>
            <person name="Barton G.J."/>
            <person name="Westrop G.D."/>
            <person name="Mueller S."/>
            <person name="Dessi D."/>
            <person name="Fiori P.L."/>
            <person name="Ren Q."/>
            <person name="Paulsen I."/>
            <person name="Zhang H."/>
            <person name="Bastida-Corcuera F.D."/>
            <person name="Simoes-Barbosa A."/>
            <person name="Brown M.T."/>
            <person name="Hayes R.D."/>
            <person name="Mukherjee M."/>
            <person name="Okumura C.Y."/>
            <person name="Schneider R."/>
            <person name="Smith A.J."/>
            <person name="Vanacova S."/>
            <person name="Villalvazo M."/>
            <person name="Haas B.J."/>
            <person name="Pertea M."/>
            <person name="Feldblyum T.V."/>
            <person name="Utterback T.R."/>
            <person name="Shu C.L."/>
            <person name="Osoegawa K."/>
            <person name="de Jong P.J."/>
            <person name="Hrdy I."/>
            <person name="Horvathova L."/>
            <person name="Zubacova Z."/>
            <person name="Dolezal P."/>
            <person name="Malik S.B."/>
            <person name="Logsdon J.M. Jr."/>
            <person name="Henze K."/>
            <person name="Gupta A."/>
            <person name="Wang C.C."/>
            <person name="Dunne R.L."/>
            <person name="Upcroft J.A."/>
            <person name="Upcroft P."/>
            <person name="White O."/>
            <person name="Salzberg S.L."/>
            <person name="Tang P."/>
            <person name="Chiu C.-H."/>
            <person name="Lee Y.-S."/>
            <person name="Embley T.M."/>
            <person name="Coombs G.H."/>
            <person name="Mottram J.C."/>
            <person name="Tachezy J."/>
            <person name="Fraser-Liggett C.M."/>
            <person name="Johnson P.J."/>
        </authorList>
    </citation>
    <scope>NUCLEOTIDE SEQUENCE [LARGE SCALE GENOMIC DNA]</scope>
    <source>
        <strain evidence="2">G3</strain>
    </source>
</reference>
<feature type="coiled-coil region" evidence="1">
    <location>
        <begin position="90"/>
        <end position="117"/>
    </location>
</feature>
<feature type="coiled-coil region" evidence="1">
    <location>
        <begin position="194"/>
        <end position="235"/>
    </location>
</feature>
<name>A2EHZ5_TRIV3</name>
<accession>A2EHZ5</accession>
<dbReference type="SMR" id="A2EHZ5"/>
<dbReference type="KEGG" id="tva:4765622"/>
<dbReference type="EMBL" id="DS113393">
    <property type="protein sequence ID" value="EAY07727.1"/>
    <property type="molecule type" value="Genomic_DNA"/>
</dbReference>
<dbReference type="Proteomes" id="UP000001542">
    <property type="component" value="Unassembled WGS sequence"/>
</dbReference>
<sequence length="593" mass="70178">MSKFERSITQTINKGGTQIKKRFNVHVAVDQQLSELQSQVDKIISYEEHIKSRIKFNELKNDAKEKELRKDMGGFQNTYSVTLKNIHDEAESLIISRNKLIQQLQNTKEKMILYDEKIHEYQAYIEKLESREVKLGQKQTIFTNKYSDLPNHIALNNLMHQREERITKYTGDIDKIELEIADLHSAMQYSDNKIKKIQDQSQKIKEKVEELSNYKNQLEKQNESIIDEIKAKLKEDLDKSYKFNEQYILLHNEHVQITKKISELSTQYMKLDVKQQNTENAVVITGSNPETLTLDPTTFPNVEKIMDQLKTKIDDFDQTMEARTKTATEKLKILTEEKEKVAKEIKYYTDYNENLNKIINEKEKKAEEYTQKINDLESHKEETQEEKPKESKNDCVLCNMYFNKDRGVRISAQIASMRQVKAEENLKCEINKLTQQSEVLKTEIARITRENGLLFAKVRSYQIKLEKIFSKQSERIDNFHDIVRKEVNPDLLQLVTELTNERKERRAKNAERFDRMEKKKDLFGKLNQLLALRRREKDRVPESKIAQEFNEIDELTTKIQLELINWRTLRPNGEDQMLLDRWNAFLPEINCLL</sequence>
<evidence type="ECO:0000256" key="1">
    <source>
        <dbReference type="SAM" id="Coils"/>
    </source>
</evidence>
<feature type="coiled-coil region" evidence="1">
    <location>
        <begin position="423"/>
        <end position="450"/>
    </location>
</feature>
<evidence type="ECO:0000313" key="3">
    <source>
        <dbReference type="Proteomes" id="UP000001542"/>
    </source>
</evidence>
<feature type="coiled-coil region" evidence="1">
    <location>
        <begin position="324"/>
        <end position="393"/>
    </location>
</feature>
<dbReference type="InParanoid" id="A2EHZ5"/>
<keyword evidence="1" id="KW-0175">Coiled coil</keyword>
<dbReference type="STRING" id="5722.A2EHZ5"/>
<organism evidence="2 3">
    <name type="scientific">Trichomonas vaginalis (strain ATCC PRA-98 / G3)</name>
    <dbReference type="NCBI Taxonomy" id="412133"/>
    <lineage>
        <taxon>Eukaryota</taxon>
        <taxon>Metamonada</taxon>
        <taxon>Parabasalia</taxon>
        <taxon>Trichomonadida</taxon>
        <taxon>Trichomonadidae</taxon>
        <taxon>Trichomonas</taxon>
    </lineage>
</organism>
<protein>
    <submittedName>
        <fullName evidence="2">Uncharacterized protein</fullName>
    </submittedName>
</protein>
<proteinExistence type="predicted"/>
<dbReference type="RefSeq" id="XP_001319950.1">
    <property type="nucleotide sequence ID" value="XM_001319915.1"/>
</dbReference>
<gene>
    <name evidence="2" type="ORF">TVAG_118080</name>
</gene>
<dbReference type="AlphaFoldDB" id="A2EHZ5"/>
<reference evidence="2" key="1">
    <citation type="submission" date="2006-10" db="EMBL/GenBank/DDBJ databases">
        <authorList>
            <person name="Amadeo P."/>
            <person name="Zhao Q."/>
            <person name="Wortman J."/>
            <person name="Fraser-Liggett C."/>
            <person name="Carlton J."/>
        </authorList>
    </citation>
    <scope>NUCLEOTIDE SEQUENCE</scope>
    <source>
        <strain evidence="2">G3</strain>
    </source>
</reference>
<dbReference type="VEuPathDB" id="TrichDB:TVAGG3_0230190"/>
<evidence type="ECO:0000313" key="2">
    <source>
        <dbReference type="EMBL" id="EAY07727.1"/>
    </source>
</evidence>
<dbReference type="VEuPathDB" id="TrichDB:TVAG_118080"/>
<keyword evidence="3" id="KW-1185">Reference proteome</keyword>